<organism evidence="2 3">
    <name type="scientific">Parathielavia hyrcaniae</name>
    <dbReference type="NCBI Taxonomy" id="113614"/>
    <lineage>
        <taxon>Eukaryota</taxon>
        <taxon>Fungi</taxon>
        <taxon>Dikarya</taxon>
        <taxon>Ascomycota</taxon>
        <taxon>Pezizomycotina</taxon>
        <taxon>Sordariomycetes</taxon>
        <taxon>Sordariomycetidae</taxon>
        <taxon>Sordariales</taxon>
        <taxon>Chaetomiaceae</taxon>
        <taxon>Parathielavia</taxon>
    </lineage>
</organism>
<evidence type="ECO:0000313" key="2">
    <source>
        <dbReference type="EMBL" id="KAK4100058.1"/>
    </source>
</evidence>
<gene>
    <name evidence="2" type="ORF">N658DRAFT_145731</name>
</gene>
<feature type="region of interest" description="Disordered" evidence="1">
    <location>
        <begin position="1"/>
        <end position="30"/>
    </location>
</feature>
<evidence type="ECO:0000313" key="3">
    <source>
        <dbReference type="Proteomes" id="UP001305647"/>
    </source>
</evidence>
<name>A0AAN6PYD3_9PEZI</name>
<keyword evidence="3" id="KW-1185">Reference proteome</keyword>
<sequence length="204" mass="22874">MSPTTSDRPRIAARTAGIPHTPTTVEQSAAPARYADSSSSQFIKLSMPHDACWSETARGGKSVVWLAHSIIFFPFLSLYPRGPVRSPSLPGQLARYFTLHLRGLDQNGLPLFTLLPIFRTHVLSWREPRGHQVPTGCSHSADEVRLGATGWQVERASLEARDYGGPWKMSWVKGPDAVSCRDIDRHCLKCDHRWWVKGPRIDYT</sequence>
<proteinExistence type="predicted"/>
<dbReference type="Proteomes" id="UP001305647">
    <property type="component" value="Unassembled WGS sequence"/>
</dbReference>
<dbReference type="EMBL" id="MU863644">
    <property type="protein sequence ID" value="KAK4100058.1"/>
    <property type="molecule type" value="Genomic_DNA"/>
</dbReference>
<dbReference type="AlphaFoldDB" id="A0AAN6PYD3"/>
<comment type="caution">
    <text evidence="2">The sequence shown here is derived from an EMBL/GenBank/DDBJ whole genome shotgun (WGS) entry which is preliminary data.</text>
</comment>
<accession>A0AAN6PYD3</accession>
<protein>
    <submittedName>
        <fullName evidence="2">Uncharacterized protein</fullName>
    </submittedName>
</protein>
<reference evidence="2" key="1">
    <citation type="journal article" date="2023" name="Mol. Phylogenet. Evol.">
        <title>Genome-scale phylogeny and comparative genomics of the fungal order Sordariales.</title>
        <authorList>
            <person name="Hensen N."/>
            <person name="Bonometti L."/>
            <person name="Westerberg I."/>
            <person name="Brannstrom I.O."/>
            <person name="Guillou S."/>
            <person name="Cros-Aarteil S."/>
            <person name="Calhoun S."/>
            <person name="Haridas S."/>
            <person name="Kuo A."/>
            <person name="Mondo S."/>
            <person name="Pangilinan J."/>
            <person name="Riley R."/>
            <person name="LaButti K."/>
            <person name="Andreopoulos B."/>
            <person name="Lipzen A."/>
            <person name="Chen C."/>
            <person name="Yan M."/>
            <person name="Daum C."/>
            <person name="Ng V."/>
            <person name="Clum A."/>
            <person name="Steindorff A."/>
            <person name="Ohm R.A."/>
            <person name="Martin F."/>
            <person name="Silar P."/>
            <person name="Natvig D.O."/>
            <person name="Lalanne C."/>
            <person name="Gautier V."/>
            <person name="Ament-Velasquez S.L."/>
            <person name="Kruys A."/>
            <person name="Hutchinson M.I."/>
            <person name="Powell A.J."/>
            <person name="Barry K."/>
            <person name="Miller A.N."/>
            <person name="Grigoriev I.V."/>
            <person name="Debuchy R."/>
            <person name="Gladieux P."/>
            <person name="Hiltunen Thoren M."/>
            <person name="Johannesson H."/>
        </authorList>
    </citation>
    <scope>NUCLEOTIDE SEQUENCE</scope>
    <source>
        <strain evidence="2">CBS 757.83</strain>
    </source>
</reference>
<evidence type="ECO:0000256" key="1">
    <source>
        <dbReference type="SAM" id="MobiDB-lite"/>
    </source>
</evidence>
<reference evidence="2" key="2">
    <citation type="submission" date="2023-05" db="EMBL/GenBank/DDBJ databases">
        <authorList>
            <consortium name="Lawrence Berkeley National Laboratory"/>
            <person name="Steindorff A."/>
            <person name="Hensen N."/>
            <person name="Bonometti L."/>
            <person name="Westerberg I."/>
            <person name="Brannstrom I.O."/>
            <person name="Guillou S."/>
            <person name="Cros-Aarteil S."/>
            <person name="Calhoun S."/>
            <person name="Haridas S."/>
            <person name="Kuo A."/>
            <person name="Mondo S."/>
            <person name="Pangilinan J."/>
            <person name="Riley R."/>
            <person name="Labutti K."/>
            <person name="Andreopoulos B."/>
            <person name="Lipzen A."/>
            <person name="Chen C."/>
            <person name="Yanf M."/>
            <person name="Daum C."/>
            <person name="Ng V."/>
            <person name="Clum A."/>
            <person name="Ohm R."/>
            <person name="Martin F."/>
            <person name="Silar P."/>
            <person name="Natvig D."/>
            <person name="Lalanne C."/>
            <person name="Gautier V."/>
            <person name="Ament-Velasquez S.L."/>
            <person name="Kruys A."/>
            <person name="Hutchinson M.I."/>
            <person name="Powell A.J."/>
            <person name="Barry K."/>
            <person name="Miller A.N."/>
            <person name="Grigoriev I.V."/>
            <person name="Debuchy R."/>
            <person name="Gladieux P."/>
            <person name="Thoren M.H."/>
            <person name="Johannesson H."/>
        </authorList>
    </citation>
    <scope>NUCLEOTIDE SEQUENCE</scope>
    <source>
        <strain evidence="2">CBS 757.83</strain>
    </source>
</reference>